<keyword evidence="15 16" id="KW-0472">Membrane</keyword>
<keyword evidence="8" id="KW-0808">Transferase</keyword>
<dbReference type="InterPro" id="IPR036890">
    <property type="entry name" value="HATPase_C_sf"/>
</dbReference>
<dbReference type="Proteomes" id="UP000224974">
    <property type="component" value="Unassembled WGS sequence"/>
</dbReference>
<comment type="catalytic activity">
    <reaction evidence="1">
        <text>ATP + protein L-histidine = ADP + protein N-phospho-L-histidine.</text>
        <dbReference type="EC" id="2.7.13.3"/>
    </reaction>
</comment>
<keyword evidence="20" id="KW-1185">Reference proteome</keyword>
<dbReference type="Pfam" id="PF00512">
    <property type="entry name" value="HisKA"/>
    <property type="match status" value="1"/>
</dbReference>
<name>A0A2C6DH68_9GAMM</name>
<dbReference type="Pfam" id="PF02518">
    <property type="entry name" value="HATPase_c"/>
    <property type="match status" value="1"/>
</dbReference>
<dbReference type="EC" id="2.7.13.3" evidence="3"/>
<dbReference type="CDD" id="cd00082">
    <property type="entry name" value="HisKA"/>
    <property type="match status" value="1"/>
</dbReference>
<evidence type="ECO:0000256" key="2">
    <source>
        <dbReference type="ARBA" id="ARBA00004429"/>
    </source>
</evidence>
<dbReference type="SMART" id="SM00387">
    <property type="entry name" value="HATPase_c"/>
    <property type="match status" value="1"/>
</dbReference>
<dbReference type="InterPro" id="IPR003594">
    <property type="entry name" value="HATPase_dom"/>
</dbReference>
<dbReference type="EMBL" id="PDDX01000001">
    <property type="protein sequence ID" value="PHI30546.1"/>
    <property type="molecule type" value="Genomic_DNA"/>
</dbReference>
<dbReference type="GO" id="GO:0000155">
    <property type="term" value="F:phosphorelay sensor kinase activity"/>
    <property type="evidence" value="ECO:0007669"/>
    <property type="project" value="InterPro"/>
</dbReference>
<dbReference type="PANTHER" id="PTHR45436">
    <property type="entry name" value="SENSOR HISTIDINE KINASE YKOH"/>
    <property type="match status" value="1"/>
</dbReference>
<keyword evidence="7" id="KW-0597">Phosphoprotein</keyword>
<gene>
    <name evidence="19" type="ORF">CRN84_14960</name>
</gene>
<dbReference type="FunFam" id="1.10.287.130:FF:000035">
    <property type="entry name" value="Two-component sensor histidine kinase"/>
    <property type="match status" value="1"/>
</dbReference>
<dbReference type="InterPro" id="IPR059132">
    <property type="entry name" value="QseC"/>
</dbReference>
<reference evidence="20" key="1">
    <citation type="submission" date="2017-09" db="EMBL/GenBank/DDBJ databases">
        <title>FDA dAtabase for Regulatory Grade micrObial Sequences (FDA-ARGOS): Supporting development and validation of Infectious Disease Dx tests.</title>
        <authorList>
            <person name="Minogue T."/>
            <person name="Wolcott M."/>
            <person name="Wasieloski L."/>
            <person name="Aguilar W."/>
            <person name="Moore D."/>
            <person name="Tallon L."/>
            <person name="Sadzewicz L."/>
            <person name="Ott S."/>
            <person name="Zhao X."/>
            <person name="Nagaraj S."/>
            <person name="Vavikolanu K."/>
            <person name="Aluvathingal J."/>
            <person name="Nadendla S."/>
            <person name="Sichtig H."/>
        </authorList>
    </citation>
    <scope>NUCLEOTIDE SEQUENCE [LARGE SCALE GENOMIC DNA]</scope>
    <source>
        <strain evidence="20">FDAARGOS_387</strain>
    </source>
</reference>
<evidence type="ECO:0000256" key="3">
    <source>
        <dbReference type="ARBA" id="ARBA00012438"/>
    </source>
</evidence>
<evidence type="ECO:0000256" key="6">
    <source>
        <dbReference type="ARBA" id="ARBA00022519"/>
    </source>
</evidence>
<dbReference type="InterPro" id="IPR003661">
    <property type="entry name" value="HisK_dim/P_dom"/>
</dbReference>
<evidence type="ECO:0000256" key="9">
    <source>
        <dbReference type="ARBA" id="ARBA00022692"/>
    </source>
</evidence>
<keyword evidence="10" id="KW-0547">Nucleotide-binding</keyword>
<dbReference type="Gene3D" id="3.30.565.10">
    <property type="entry name" value="Histidine kinase-like ATPase, C-terminal domain"/>
    <property type="match status" value="1"/>
</dbReference>
<dbReference type="AlphaFoldDB" id="A0A2C6DH68"/>
<evidence type="ECO:0000256" key="8">
    <source>
        <dbReference type="ARBA" id="ARBA00022679"/>
    </source>
</evidence>
<dbReference type="Gene3D" id="1.10.287.130">
    <property type="match status" value="1"/>
</dbReference>
<evidence type="ECO:0000259" key="17">
    <source>
        <dbReference type="PROSITE" id="PS50109"/>
    </source>
</evidence>
<dbReference type="STRING" id="1111728.GCA_000427805_00098"/>
<dbReference type="InterPro" id="IPR036097">
    <property type="entry name" value="HisK_dim/P_sf"/>
</dbReference>
<feature type="transmembrane region" description="Helical" evidence="16">
    <location>
        <begin position="163"/>
        <end position="181"/>
    </location>
</feature>
<evidence type="ECO:0000256" key="12">
    <source>
        <dbReference type="ARBA" id="ARBA00022840"/>
    </source>
</evidence>
<evidence type="ECO:0000256" key="5">
    <source>
        <dbReference type="ARBA" id="ARBA00022475"/>
    </source>
</evidence>
<dbReference type="Gene3D" id="1.20.5.1040">
    <property type="entry name" value="Sensor protein qsec"/>
    <property type="match status" value="2"/>
</dbReference>
<evidence type="ECO:0000313" key="20">
    <source>
        <dbReference type="Proteomes" id="UP000224974"/>
    </source>
</evidence>
<dbReference type="GO" id="GO:0005886">
    <property type="term" value="C:plasma membrane"/>
    <property type="evidence" value="ECO:0007669"/>
    <property type="project" value="TreeGrafter"/>
</dbReference>
<dbReference type="InterPro" id="IPR004358">
    <property type="entry name" value="Sig_transdc_His_kin-like_C"/>
</dbReference>
<keyword evidence="12" id="KW-0067">ATP-binding</keyword>
<accession>A0A2C6DH68</accession>
<evidence type="ECO:0000256" key="10">
    <source>
        <dbReference type="ARBA" id="ARBA00022741"/>
    </source>
</evidence>
<keyword evidence="9 16" id="KW-0812">Transmembrane</keyword>
<protein>
    <recommendedName>
        <fullName evidence="4">Sensor protein QseC</fullName>
        <ecNumber evidence="3">2.7.13.3</ecNumber>
    </recommendedName>
</protein>
<feature type="domain" description="HAMP" evidence="18">
    <location>
        <begin position="182"/>
        <end position="234"/>
    </location>
</feature>
<evidence type="ECO:0000256" key="1">
    <source>
        <dbReference type="ARBA" id="ARBA00000085"/>
    </source>
</evidence>
<evidence type="ECO:0000256" key="13">
    <source>
        <dbReference type="ARBA" id="ARBA00022989"/>
    </source>
</evidence>
<proteinExistence type="predicted"/>
<feature type="domain" description="Histidine kinase" evidence="17">
    <location>
        <begin position="242"/>
        <end position="451"/>
    </location>
</feature>
<keyword evidence="5" id="KW-1003">Cell membrane</keyword>
<dbReference type="RefSeq" id="WP_029092754.1">
    <property type="nucleotide sequence ID" value="NZ_PDDX01000001.1"/>
</dbReference>
<dbReference type="PANTHER" id="PTHR45436:SF14">
    <property type="entry name" value="SENSOR PROTEIN QSEC"/>
    <property type="match status" value="1"/>
</dbReference>
<dbReference type="InterPro" id="IPR050428">
    <property type="entry name" value="TCS_sensor_his_kinase"/>
</dbReference>
<dbReference type="PROSITE" id="PS50885">
    <property type="entry name" value="HAMP"/>
    <property type="match status" value="1"/>
</dbReference>
<keyword evidence="14" id="KW-0902">Two-component regulatory system</keyword>
<evidence type="ECO:0000256" key="4">
    <source>
        <dbReference type="ARBA" id="ARBA00017234"/>
    </source>
</evidence>
<dbReference type="NCBIfam" id="NF007664">
    <property type="entry name" value="PRK10337.1"/>
    <property type="match status" value="1"/>
</dbReference>
<evidence type="ECO:0000256" key="16">
    <source>
        <dbReference type="SAM" id="Phobius"/>
    </source>
</evidence>
<dbReference type="GO" id="GO:0005524">
    <property type="term" value="F:ATP binding"/>
    <property type="evidence" value="ECO:0007669"/>
    <property type="project" value="UniProtKB-KW"/>
</dbReference>
<keyword evidence="13 16" id="KW-1133">Transmembrane helix</keyword>
<evidence type="ECO:0000256" key="7">
    <source>
        <dbReference type="ARBA" id="ARBA00022553"/>
    </source>
</evidence>
<evidence type="ECO:0000313" key="19">
    <source>
        <dbReference type="EMBL" id="PHI30546.1"/>
    </source>
</evidence>
<comment type="subcellular location">
    <subcellularLocation>
        <location evidence="2">Cell inner membrane</location>
        <topology evidence="2">Multi-pass membrane protein</topology>
    </subcellularLocation>
</comment>
<organism evidence="19 20">
    <name type="scientific">Budvicia aquatica</name>
    <dbReference type="NCBI Taxonomy" id="82979"/>
    <lineage>
        <taxon>Bacteria</taxon>
        <taxon>Pseudomonadati</taxon>
        <taxon>Pseudomonadota</taxon>
        <taxon>Gammaproteobacteria</taxon>
        <taxon>Enterobacterales</taxon>
        <taxon>Budviciaceae</taxon>
        <taxon>Budvicia</taxon>
    </lineage>
</organism>
<evidence type="ECO:0000259" key="18">
    <source>
        <dbReference type="PROSITE" id="PS50885"/>
    </source>
</evidence>
<dbReference type="PRINTS" id="PR00344">
    <property type="entry name" value="BCTRLSENSOR"/>
</dbReference>
<sequence length="451" mass="51087">MISRSLRTRLVVIFTLLLVLAWAISSAISYVKVRHRVRLIFDSEQIMFAQRLERSNLTDLLKILPENDKTSLKDGQYNQAREIFSFAIFTVDGKRLISNKNDDFDFNYSKDRLKLDNGPVFEENPALRTLWLRSQDGQFVIAVGQENTYRNKLTIKILTDHAVTPWVILLPILLLMIVLIINRELAPLKQMSRALKNRSPDDDTPLDGQRLPSEMLPFVDALNSLFARIGHLLRRERRFVSDAAHELRSPLAALRVQAQVAQLAINKPEVQLRALDNLTIGIDRASRLIDQLLTLSKLDAEESVPDPTPVNWQRIIQDMQPLFFTLAQKNDIDLQVNYQGNPPDSQGNSLLLSLLIRNLVDNALHYTQKGGFVRVTLSNNAFTVEDNGPGVTQEQLTRLGERFYRPPGQIKTGSGLGISISKQIADLHGLQVTFNHREGGGFIATIMINQR</sequence>
<keyword evidence="11 19" id="KW-0418">Kinase</keyword>
<dbReference type="PROSITE" id="PS50109">
    <property type="entry name" value="HIS_KIN"/>
    <property type="match status" value="1"/>
</dbReference>
<dbReference type="InterPro" id="IPR003660">
    <property type="entry name" value="HAMP_dom"/>
</dbReference>
<dbReference type="OrthoDB" id="9809766at2"/>
<keyword evidence="6" id="KW-0997">Cell inner membrane</keyword>
<dbReference type="SUPFAM" id="SSF55874">
    <property type="entry name" value="ATPase domain of HSP90 chaperone/DNA topoisomerase II/histidine kinase"/>
    <property type="match status" value="1"/>
</dbReference>
<evidence type="ECO:0000256" key="15">
    <source>
        <dbReference type="ARBA" id="ARBA00023136"/>
    </source>
</evidence>
<dbReference type="SUPFAM" id="SSF47384">
    <property type="entry name" value="Homodimeric domain of signal transducing histidine kinase"/>
    <property type="match status" value="1"/>
</dbReference>
<evidence type="ECO:0000256" key="14">
    <source>
        <dbReference type="ARBA" id="ARBA00023012"/>
    </source>
</evidence>
<comment type="caution">
    <text evidence="19">The sequence shown here is derived from an EMBL/GenBank/DDBJ whole genome shotgun (WGS) entry which is preliminary data.</text>
</comment>
<dbReference type="SMART" id="SM00388">
    <property type="entry name" value="HisKA"/>
    <property type="match status" value="1"/>
</dbReference>
<dbReference type="InterPro" id="IPR005467">
    <property type="entry name" value="His_kinase_dom"/>
</dbReference>
<evidence type="ECO:0000256" key="11">
    <source>
        <dbReference type="ARBA" id="ARBA00022777"/>
    </source>
</evidence>